<dbReference type="InParanoid" id="A0A6I9U2J4"/>
<dbReference type="Pfam" id="PF00931">
    <property type="entry name" value="NB-ARC"/>
    <property type="match status" value="1"/>
</dbReference>
<protein>
    <submittedName>
        <fullName evidence="11">Disease resistance protein RGA1</fullName>
    </submittedName>
</protein>
<dbReference type="Pfam" id="PF13855">
    <property type="entry name" value="LRR_8"/>
    <property type="match status" value="1"/>
</dbReference>
<dbReference type="Gene3D" id="3.80.10.10">
    <property type="entry name" value="Ribonuclease Inhibitor"/>
    <property type="match status" value="3"/>
</dbReference>
<dbReference type="InterPro" id="IPR058922">
    <property type="entry name" value="WHD_DRP"/>
</dbReference>
<dbReference type="GO" id="GO:0006952">
    <property type="term" value="P:defense response"/>
    <property type="evidence" value="ECO:0007669"/>
    <property type="project" value="UniProtKB-KW"/>
</dbReference>
<feature type="domain" description="R13L1/DRL21-like LRR repeat region" evidence="9">
    <location>
        <begin position="568"/>
        <end position="685"/>
    </location>
</feature>
<dbReference type="InterPro" id="IPR036388">
    <property type="entry name" value="WH-like_DNA-bd_sf"/>
</dbReference>
<evidence type="ECO:0000259" key="8">
    <source>
        <dbReference type="Pfam" id="PF23559"/>
    </source>
</evidence>
<name>A0A6I9U2J4_SESIN</name>
<dbReference type="SUPFAM" id="SSF52540">
    <property type="entry name" value="P-loop containing nucleoside triphosphate hydrolases"/>
    <property type="match status" value="1"/>
</dbReference>
<dbReference type="GeneID" id="105172089"/>
<dbReference type="GO" id="GO:0043531">
    <property type="term" value="F:ADP binding"/>
    <property type="evidence" value="ECO:0007669"/>
    <property type="project" value="InterPro"/>
</dbReference>
<gene>
    <name evidence="11" type="primary">LOC105172089</name>
</gene>
<proteinExistence type="inferred from homology"/>
<dbReference type="InterPro" id="IPR027417">
    <property type="entry name" value="P-loop_NTPase"/>
</dbReference>
<dbReference type="Gene3D" id="1.10.10.10">
    <property type="entry name" value="Winged helix-like DNA-binding domain superfamily/Winged helix DNA-binding domain"/>
    <property type="match status" value="1"/>
</dbReference>
<dbReference type="InterPro" id="IPR056789">
    <property type="entry name" value="LRR_R13L1-DRL21"/>
</dbReference>
<dbReference type="Pfam" id="PF23559">
    <property type="entry name" value="WHD_DRP"/>
    <property type="match status" value="1"/>
</dbReference>
<feature type="domain" description="NB-ARC" evidence="7">
    <location>
        <begin position="71"/>
        <end position="241"/>
    </location>
</feature>
<evidence type="ECO:0000256" key="1">
    <source>
        <dbReference type="ARBA" id="ARBA00008894"/>
    </source>
</evidence>
<dbReference type="RefSeq" id="XP_011091728.1">
    <property type="nucleotide sequence ID" value="XM_011093426.2"/>
</dbReference>
<comment type="similarity">
    <text evidence="1">Belongs to the disease resistance NB-LRR family.</text>
</comment>
<sequence length="1098" mass="124516">MQTSATASSFLHLLWSRKESRIDDDLLRFVFEERAGHHAAVGASGIESKVEHEILPILKTEKVFGRDYEKEMLLSKLLDKKLEQIQLSVIPIIGIPGIGKTTLAQLVFEEEVVKKQFEVRAWVKVAGRGIRLQHIAQEILKSATGISCPLDDLEDLDEMVRDTLKWQTCLFVFDEIHSMAEGSWLHMNQKWFNVVGLGSKVLVTSHSYDVGKIMGGKPIELRGLSEHAGWSLCRDLAFDSSEDVENPLAGNLAALCQGVPLLLKLVGSLMRYEKELCDMICSINLSDDKIMPSGAASIVVLLTLWALPQHLLQCFAYCAIFPEGYAFNKEKIIKMWMAVGLVKPSPGNNNPEDIGAAYFHQLLCRSFFMYMTRNEYGDTVEFQIPGLIHDIAKDVARVICKRKLGVVGAIDEDAGQLSLLLPAAGEYDTKHLGTLILAPTIYLGGTLDGSLLEFKNLESLDLSCSSIQNLSDDIFALKELKYLNLSHTFIEKLPDSITNLSRLQTLDLSWCHLLKILPKGMCDLMRLRHLDILLCDSLLALPSGIGLLISLNLMPLFVLGKDDDCARLGELKWLDQLRGRLEIRNLENVSGIREAENARLDRKNLHHLGLSWSRNSENCFKILEYLQPNEQLKVLELTGYMGTKFPNWMACMSNLTKISINDCGCEELPSLGALKFLVELQLRGMMNIKNIGPEFYGYGSADVFLSLEQLGLYDMPRLSRWSLPKVSGGSAFRSLKTLTIEGCPQLEVLPSLPSLPNLIIWNTNSRIFYSLSNFQSLASLLIKEVELAWFRMRFLIRLSSLKKLILFYLKDSGYFPIIEELRTVEHLGILHCSNITAIHLGLPSLRKLHIIECENLQYITLARAFNAPVELAIEDCPQLKTLYSYGSTFYSLRKLIINRCPVLYISKAQFKKFHKLEYLFISECRHLEMQLEEDRSLISHVPFVILGKAGTGYDFQEGQPRIRNTVFAHSELEQDATSKKVRAHPESERFLLTDPEGEKGEKMKRQIGAEGTEFEAKGRPTGFSGWHSSIMKKWKKNEEKNQDGNLDIFEETPRRANAYLKDFRLEKKRLKLVYLQEFGAVWTTFFMNDKHLLLEEFI</sequence>
<keyword evidence="5" id="KW-0611">Plant defense</keyword>
<dbReference type="GO" id="GO:0051707">
    <property type="term" value="P:response to other organism"/>
    <property type="evidence" value="ECO:0007669"/>
    <property type="project" value="UniProtKB-ARBA"/>
</dbReference>
<dbReference type="InterPro" id="IPR003591">
    <property type="entry name" value="Leu-rich_rpt_typical-subtyp"/>
</dbReference>
<dbReference type="PANTHER" id="PTHR36766:SF40">
    <property type="entry name" value="DISEASE RESISTANCE PROTEIN RGA3"/>
    <property type="match status" value="1"/>
</dbReference>
<evidence type="ECO:0000256" key="5">
    <source>
        <dbReference type="ARBA" id="ARBA00022821"/>
    </source>
</evidence>
<accession>A0A6I9U2J4</accession>
<evidence type="ECO:0000313" key="10">
    <source>
        <dbReference type="Proteomes" id="UP000504604"/>
    </source>
</evidence>
<evidence type="ECO:0000259" key="9">
    <source>
        <dbReference type="Pfam" id="PF25019"/>
    </source>
</evidence>
<evidence type="ECO:0000256" key="4">
    <source>
        <dbReference type="ARBA" id="ARBA00022741"/>
    </source>
</evidence>
<dbReference type="Pfam" id="PF25019">
    <property type="entry name" value="LRR_R13L1-DRL21"/>
    <property type="match status" value="1"/>
</dbReference>
<dbReference type="KEGG" id="sind:105172089"/>
<dbReference type="Proteomes" id="UP000504604">
    <property type="component" value="Linkage group LG10"/>
</dbReference>
<evidence type="ECO:0000259" key="7">
    <source>
        <dbReference type="Pfam" id="PF00931"/>
    </source>
</evidence>
<dbReference type="OrthoDB" id="1935327at2759"/>
<dbReference type="Gene3D" id="3.40.50.300">
    <property type="entry name" value="P-loop containing nucleotide triphosphate hydrolases"/>
    <property type="match status" value="1"/>
</dbReference>
<dbReference type="InterPro" id="IPR001611">
    <property type="entry name" value="Leu-rich_rpt"/>
</dbReference>
<dbReference type="AlphaFoldDB" id="A0A6I9U2J4"/>
<evidence type="ECO:0000256" key="2">
    <source>
        <dbReference type="ARBA" id="ARBA00022614"/>
    </source>
</evidence>
<keyword evidence="2" id="KW-0433">Leucine-rich repeat</keyword>
<dbReference type="InterPro" id="IPR032675">
    <property type="entry name" value="LRR_dom_sf"/>
</dbReference>
<dbReference type="SUPFAM" id="SSF52058">
    <property type="entry name" value="L domain-like"/>
    <property type="match status" value="1"/>
</dbReference>
<keyword evidence="3" id="KW-0677">Repeat</keyword>
<keyword evidence="4" id="KW-0547">Nucleotide-binding</keyword>
<dbReference type="PANTHER" id="PTHR36766">
    <property type="entry name" value="PLANT BROAD-SPECTRUM MILDEW RESISTANCE PROTEIN RPW8"/>
    <property type="match status" value="1"/>
</dbReference>
<evidence type="ECO:0000256" key="6">
    <source>
        <dbReference type="ARBA" id="ARBA00022840"/>
    </source>
</evidence>
<dbReference type="SUPFAM" id="SSF52047">
    <property type="entry name" value="RNI-like"/>
    <property type="match status" value="1"/>
</dbReference>
<dbReference type="PRINTS" id="PR00364">
    <property type="entry name" value="DISEASERSIST"/>
</dbReference>
<evidence type="ECO:0000313" key="11">
    <source>
        <dbReference type="RefSeq" id="XP_011091728.1"/>
    </source>
</evidence>
<feature type="domain" description="Disease resistance protein winged helix" evidence="8">
    <location>
        <begin position="320"/>
        <end position="392"/>
    </location>
</feature>
<keyword evidence="6" id="KW-0067">ATP-binding</keyword>
<evidence type="ECO:0000256" key="3">
    <source>
        <dbReference type="ARBA" id="ARBA00022737"/>
    </source>
</evidence>
<reference evidence="11" key="1">
    <citation type="submission" date="2025-08" db="UniProtKB">
        <authorList>
            <consortium name="RefSeq"/>
        </authorList>
    </citation>
    <scope>IDENTIFICATION</scope>
</reference>
<dbReference type="SMART" id="SM00369">
    <property type="entry name" value="LRR_TYP"/>
    <property type="match status" value="2"/>
</dbReference>
<organism evidence="10 11">
    <name type="scientific">Sesamum indicum</name>
    <name type="common">Oriental sesame</name>
    <name type="synonym">Sesamum orientale</name>
    <dbReference type="NCBI Taxonomy" id="4182"/>
    <lineage>
        <taxon>Eukaryota</taxon>
        <taxon>Viridiplantae</taxon>
        <taxon>Streptophyta</taxon>
        <taxon>Embryophyta</taxon>
        <taxon>Tracheophyta</taxon>
        <taxon>Spermatophyta</taxon>
        <taxon>Magnoliopsida</taxon>
        <taxon>eudicotyledons</taxon>
        <taxon>Gunneridae</taxon>
        <taxon>Pentapetalae</taxon>
        <taxon>asterids</taxon>
        <taxon>lamiids</taxon>
        <taxon>Lamiales</taxon>
        <taxon>Pedaliaceae</taxon>
        <taxon>Sesamum</taxon>
    </lineage>
</organism>
<keyword evidence="10" id="KW-1185">Reference proteome</keyword>
<dbReference type="InterPro" id="IPR002182">
    <property type="entry name" value="NB-ARC"/>
</dbReference>